<dbReference type="AlphaFoldDB" id="A0A1Q9E2S0"/>
<feature type="region of interest" description="Disordered" evidence="1">
    <location>
        <begin position="310"/>
        <end position="332"/>
    </location>
</feature>
<proteinExistence type="predicted"/>
<comment type="caution">
    <text evidence="2">The sequence shown here is derived from an EMBL/GenBank/DDBJ whole genome shotgun (WGS) entry which is preliminary data.</text>
</comment>
<sequence>MCVQTSGIPSMMRPVPIVMPELKQRKQEEKKAAASRKGDSVSRRCHRRILLGQGPCALAKSFASTETRRHDVGQTVSAQSSCRRQASSNGLCFLASGSRPYADTHGLIRQCGDAIGSSSSRKDLRENGSTMSLKAGSHELLGSACCACAEQRTLPFLTRAAVTGCLFTWKPAVGPAFCLVEANMHHQRVRQWTRIHSGNGKDTPAVQGIATMMRAVPTVMPQLKQRKQKERKATGSRNDDSVSRRYRRRILLGQGPCALAKCFASTETRRHDVGRAASAQSSPSRSGLLRLHWCRTTVLWCLDKKSPGLADEGPASQMPAAEAHESAVASML</sequence>
<dbReference type="OrthoDB" id="10469469at2759"/>
<reference evidence="2 3" key="1">
    <citation type="submission" date="2016-02" db="EMBL/GenBank/DDBJ databases">
        <title>Genome analysis of coral dinoflagellate symbionts highlights evolutionary adaptations to a symbiotic lifestyle.</title>
        <authorList>
            <person name="Aranda M."/>
            <person name="Li Y."/>
            <person name="Liew Y.J."/>
            <person name="Baumgarten S."/>
            <person name="Simakov O."/>
            <person name="Wilson M."/>
            <person name="Piel J."/>
            <person name="Ashoor H."/>
            <person name="Bougouffa S."/>
            <person name="Bajic V.B."/>
            <person name="Ryu T."/>
            <person name="Ravasi T."/>
            <person name="Bayer T."/>
            <person name="Micklem G."/>
            <person name="Kim H."/>
            <person name="Bhak J."/>
            <person name="Lajeunesse T.C."/>
            <person name="Voolstra C.R."/>
        </authorList>
    </citation>
    <scope>NUCLEOTIDE SEQUENCE [LARGE SCALE GENOMIC DNA]</scope>
    <source>
        <strain evidence="2 3">CCMP2467</strain>
    </source>
</reference>
<gene>
    <name evidence="2" type="ORF">AK812_SmicGene15489</name>
</gene>
<dbReference type="EMBL" id="LSRX01000283">
    <property type="protein sequence ID" value="OLQ01728.1"/>
    <property type="molecule type" value="Genomic_DNA"/>
</dbReference>
<keyword evidence="3" id="KW-1185">Reference proteome</keyword>
<evidence type="ECO:0000313" key="3">
    <source>
        <dbReference type="Proteomes" id="UP000186817"/>
    </source>
</evidence>
<evidence type="ECO:0000313" key="2">
    <source>
        <dbReference type="EMBL" id="OLQ01728.1"/>
    </source>
</evidence>
<accession>A0A1Q9E2S0</accession>
<feature type="compositionally biased region" description="Basic and acidic residues" evidence="1">
    <location>
        <begin position="231"/>
        <end position="241"/>
    </location>
</feature>
<dbReference type="Proteomes" id="UP000186817">
    <property type="component" value="Unassembled WGS sequence"/>
</dbReference>
<protein>
    <submittedName>
        <fullName evidence="2">Uncharacterized protein</fullName>
    </submittedName>
</protein>
<feature type="region of interest" description="Disordered" evidence="1">
    <location>
        <begin position="218"/>
        <end position="241"/>
    </location>
</feature>
<evidence type="ECO:0000256" key="1">
    <source>
        <dbReference type="SAM" id="MobiDB-lite"/>
    </source>
</evidence>
<organism evidence="2 3">
    <name type="scientific">Symbiodinium microadriaticum</name>
    <name type="common">Dinoflagellate</name>
    <name type="synonym">Zooxanthella microadriatica</name>
    <dbReference type="NCBI Taxonomy" id="2951"/>
    <lineage>
        <taxon>Eukaryota</taxon>
        <taxon>Sar</taxon>
        <taxon>Alveolata</taxon>
        <taxon>Dinophyceae</taxon>
        <taxon>Suessiales</taxon>
        <taxon>Symbiodiniaceae</taxon>
        <taxon>Symbiodinium</taxon>
    </lineage>
</organism>
<name>A0A1Q9E2S0_SYMMI</name>